<keyword evidence="3" id="KW-1185">Reference proteome</keyword>
<proteinExistence type="predicted"/>
<gene>
    <name evidence="2" type="ORF">SAY86_000575</name>
</gene>
<protein>
    <submittedName>
        <fullName evidence="2">Uncharacterized protein</fullName>
    </submittedName>
</protein>
<dbReference type="Proteomes" id="UP001346149">
    <property type="component" value="Unassembled WGS sequence"/>
</dbReference>
<dbReference type="PANTHER" id="PTHR34670">
    <property type="entry name" value="EXPRESSED PROTEIN"/>
    <property type="match status" value="1"/>
</dbReference>
<reference evidence="2 3" key="1">
    <citation type="journal article" date="2023" name="Hortic Res">
        <title>Pangenome of water caltrop reveals structural variations and asymmetric subgenome divergence after allopolyploidization.</title>
        <authorList>
            <person name="Zhang X."/>
            <person name="Chen Y."/>
            <person name="Wang L."/>
            <person name="Yuan Y."/>
            <person name="Fang M."/>
            <person name="Shi L."/>
            <person name="Lu R."/>
            <person name="Comes H.P."/>
            <person name="Ma Y."/>
            <person name="Chen Y."/>
            <person name="Huang G."/>
            <person name="Zhou Y."/>
            <person name="Zheng Z."/>
            <person name="Qiu Y."/>
        </authorList>
    </citation>
    <scope>NUCLEOTIDE SEQUENCE [LARGE SCALE GENOMIC DNA]</scope>
    <source>
        <strain evidence="2">F231</strain>
    </source>
</reference>
<comment type="caution">
    <text evidence="2">The sequence shown here is derived from an EMBL/GenBank/DDBJ whole genome shotgun (WGS) entry which is preliminary data.</text>
</comment>
<name>A0AAN7MNT4_TRANT</name>
<feature type="region of interest" description="Disordered" evidence="1">
    <location>
        <begin position="87"/>
        <end position="116"/>
    </location>
</feature>
<organism evidence="2 3">
    <name type="scientific">Trapa natans</name>
    <name type="common">Water chestnut</name>
    <dbReference type="NCBI Taxonomy" id="22666"/>
    <lineage>
        <taxon>Eukaryota</taxon>
        <taxon>Viridiplantae</taxon>
        <taxon>Streptophyta</taxon>
        <taxon>Embryophyta</taxon>
        <taxon>Tracheophyta</taxon>
        <taxon>Spermatophyta</taxon>
        <taxon>Magnoliopsida</taxon>
        <taxon>eudicotyledons</taxon>
        <taxon>Gunneridae</taxon>
        <taxon>Pentapetalae</taxon>
        <taxon>rosids</taxon>
        <taxon>malvids</taxon>
        <taxon>Myrtales</taxon>
        <taxon>Lythraceae</taxon>
        <taxon>Trapa</taxon>
    </lineage>
</organism>
<sequence length="116" mass="12434">MLPQCLGCHAITGLASYKSDPSASSSSSSTNARILKPYRVIVQYKNGSQEGPLSVWFSAESPSGSYRRLLGDSGRFQANALQLLYSDHCGGPSKISSSTSPRRDHSPKNQLNVASE</sequence>
<evidence type="ECO:0000313" key="2">
    <source>
        <dbReference type="EMBL" id="KAK4802372.1"/>
    </source>
</evidence>
<evidence type="ECO:0000256" key="1">
    <source>
        <dbReference type="SAM" id="MobiDB-lite"/>
    </source>
</evidence>
<dbReference type="EMBL" id="JAXQNO010000002">
    <property type="protein sequence ID" value="KAK4802372.1"/>
    <property type="molecule type" value="Genomic_DNA"/>
</dbReference>
<dbReference type="PANTHER" id="PTHR34670:SF8">
    <property type="entry name" value="EXPRESSED PROTEIN"/>
    <property type="match status" value="1"/>
</dbReference>
<evidence type="ECO:0000313" key="3">
    <source>
        <dbReference type="Proteomes" id="UP001346149"/>
    </source>
</evidence>
<dbReference type="AlphaFoldDB" id="A0AAN7MNT4"/>
<accession>A0AAN7MNT4</accession>